<evidence type="ECO:0000313" key="3">
    <source>
        <dbReference type="EMBL" id="CAK0874849.1"/>
    </source>
</evidence>
<dbReference type="InterPro" id="IPR002885">
    <property type="entry name" value="PPR_rpt"/>
</dbReference>
<keyword evidence="4" id="KW-1185">Reference proteome</keyword>
<evidence type="ECO:0000313" key="4">
    <source>
        <dbReference type="Proteomes" id="UP001189429"/>
    </source>
</evidence>
<evidence type="ECO:0008006" key="5">
    <source>
        <dbReference type="Google" id="ProtNLM"/>
    </source>
</evidence>
<dbReference type="PROSITE" id="PS51375">
    <property type="entry name" value="PPR"/>
    <property type="match status" value="2"/>
</dbReference>
<evidence type="ECO:0000256" key="2">
    <source>
        <dbReference type="PROSITE-ProRule" id="PRU00708"/>
    </source>
</evidence>
<accession>A0ABN9VNA4</accession>
<dbReference type="Pfam" id="PF13041">
    <property type="entry name" value="PPR_2"/>
    <property type="match status" value="1"/>
</dbReference>
<dbReference type="NCBIfam" id="TIGR00756">
    <property type="entry name" value="PPR"/>
    <property type="match status" value="1"/>
</dbReference>
<dbReference type="Proteomes" id="UP001189429">
    <property type="component" value="Unassembled WGS sequence"/>
</dbReference>
<dbReference type="EMBL" id="CAUYUJ010017441">
    <property type="protein sequence ID" value="CAK0874849.1"/>
    <property type="molecule type" value="Genomic_DNA"/>
</dbReference>
<sequence length="708" mass="76890">MEGALECFGQYAHTITGEVVNLGVDFSIGSKGSRLPNKVNSVKGPRVCSKKVPNLAKRRCRWSKALRRMPKIRNLRGKAGSKAKLFFVGQKPSMTYGSDVVGLGPREVHKLRVLGAKALGIWCPGAPIDLIWATESSKDPISHAGDTIVRYAREWWEATDPQLRASDGLSAGTLTKAFHACLEKLIATPPSLGWRRRGTHPILDALLWGVEAGWIFNNQASFTSASGIPVGLTDSPPELVRKFFVQDIKRKYLAESVNMLVQFCEAIDSVWHRIWICPQGASVRIALDQDLLEEAISAGEQDPLYSSLWVPVPELELEPPVEDFIRYFDANGPIDPFTLPHNAKVFSDGSVWDPKTDVGARGGWAAVEVDGDGNLIRGLMGSIPRGLPQTAVLAEHHGFMHTIEHQDQDPPPEEEAELNAFVDCSALIWGSKDLSKASRGTTVQSGHWRRIKRVAPRAWTIHKVKAHLEEDSEAQPRVARVLATGQGILFCNRCGSYTTGRHPKDLVGGCFNVKKKQARPLGPEAPQADPANDQGCWPRGGIESVASRVAAIKDCGATRQWRAALGLLREAPRSRAPAEAVVYNVAIAACGKGRQWQQSLLLLDEMREASTAPDVVSYSAGMSACERGGRWQQALSLLGEMCETALEPNIISFSAGISACAKGGQWQRALSMLRDLGAAKLEQSAISATVPASARARKVGNGSSLCCC</sequence>
<dbReference type="Gene3D" id="1.25.40.10">
    <property type="entry name" value="Tetratricopeptide repeat domain"/>
    <property type="match status" value="1"/>
</dbReference>
<evidence type="ECO:0000256" key="1">
    <source>
        <dbReference type="ARBA" id="ARBA00022737"/>
    </source>
</evidence>
<reference evidence="3" key="1">
    <citation type="submission" date="2023-10" db="EMBL/GenBank/DDBJ databases">
        <authorList>
            <person name="Chen Y."/>
            <person name="Shah S."/>
            <person name="Dougan E. K."/>
            <person name="Thang M."/>
            <person name="Chan C."/>
        </authorList>
    </citation>
    <scope>NUCLEOTIDE SEQUENCE [LARGE SCALE GENOMIC DNA]</scope>
</reference>
<gene>
    <name evidence="3" type="ORF">PCOR1329_LOCUS59642</name>
</gene>
<feature type="repeat" description="PPR" evidence="2">
    <location>
        <begin position="614"/>
        <end position="648"/>
    </location>
</feature>
<dbReference type="InterPro" id="IPR011990">
    <property type="entry name" value="TPR-like_helical_dom_sf"/>
</dbReference>
<dbReference type="PANTHER" id="PTHR47447:SF17">
    <property type="entry name" value="OS12G0638900 PROTEIN"/>
    <property type="match status" value="1"/>
</dbReference>
<proteinExistence type="predicted"/>
<name>A0ABN9VNA4_9DINO</name>
<comment type="caution">
    <text evidence="3">The sequence shown here is derived from an EMBL/GenBank/DDBJ whole genome shotgun (WGS) entry which is preliminary data.</text>
</comment>
<dbReference type="PANTHER" id="PTHR47447">
    <property type="entry name" value="OS03G0856100 PROTEIN"/>
    <property type="match status" value="1"/>
</dbReference>
<keyword evidence="1" id="KW-0677">Repeat</keyword>
<dbReference type="Pfam" id="PF01535">
    <property type="entry name" value="PPR"/>
    <property type="match status" value="1"/>
</dbReference>
<organism evidence="3 4">
    <name type="scientific">Prorocentrum cordatum</name>
    <dbReference type="NCBI Taxonomy" id="2364126"/>
    <lineage>
        <taxon>Eukaryota</taxon>
        <taxon>Sar</taxon>
        <taxon>Alveolata</taxon>
        <taxon>Dinophyceae</taxon>
        <taxon>Prorocentrales</taxon>
        <taxon>Prorocentraceae</taxon>
        <taxon>Prorocentrum</taxon>
    </lineage>
</organism>
<feature type="repeat" description="PPR" evidence="2">
    <location>
        <begin position="579"/>
        <end position="613"/>
    </location>
</feature>
<protein>
    <recommendedName>
        <fullName evidence="5">Pentatricopeptide repeat-containing protein, chloroplastic</fullName>
    </recommendedName>
</protein>